<dbReference type="Proteomes" id="UP000828390">
    <property type="component" value="Unassembled WGS sequence"/>
</dbReference>
<evidence type="ECO:0000313" key="3">
    <source>
        <dbReference type="Proteomes" id="UP000828390"/>
    </source>
</evidence>
<evidence type="ECO:0000313" key="2">
    <source>
        <dbReference type="EMBL" id="KAH3699258.1"/>
    </source>
</evidence>
<sequence length="120" mass="14667">MKTREMLKEEKNINKLSHRHRVQRTPGVNEIRAREEKFTNDAIVTETRRTRFKDIIPQYDASADRHCKAYFQRQDVQRLISVTRSREENKMYKHWQRRQTIAQTYTFPAFNENDRPQQEV</sequence>
<evidence type="ECO:0000256" key="1">
    <source>
        <dbReference type="SAM" id="MobiDB-lite"/>
    </source>
</evidence>
<organism evidence="2 3">
    <name type="scientific">Dreissena polymorpha</name>
    <name type="common">Zebra mussel</name>
    <name type="synonym">Mytilus polymorpha</name>
    <dbReference type="NCBI Taxonomy" id="45954"/>
    <lineage>
        <taxon>Eukaryota</taxon>
        <taxon>Metazoa</taxon>
        <taxon>Spiralia</taxon>
        <taxon>Lophotrochozoa</taxon>
        <taxon>Mollusca</taxon>
        <taxon>Bivalvia</taxon>
        <taxon>Autobranchia</taxon>
        <taxon>Heteroconchia</taxon>
        <taxon>Euheterodonta</taxon>
        <taxon>Imparidentia</taxon>
        <taxon>Neoheterodontei</taxon>
        <taxon>Myida</taxon>
        <taxon>Dreissenoidea</taxon>
        <taxon>Dreissenidae</taxon>
        <taxon>Dreissena</taxon>
    </lineage>
</organism>
<keyword evidence="3" id="KW-1185">Reference proteome</keyword>
<dbReference type="Pfam" id="PF15075">
    <property type="entry name" value="SPMAP1-like"/>
    <property type="match status" value="1"/>
</dbReference>
<feature type="compositionally biased region" description="Basic and acidic residues" evidence="1">
    <location>
        <begin position="1"/>
        <end position="13"/>
    </location>
</feature>
<gene>
    <name evidence="2" type="ORF">DPMN_074214</name>
</gene>
<comment type="caution">
    <text evidence="2">The sequence shown here is derived from an EMBL/GenBank/DDBJ whole genome shotgun (WGS) entry which is preliminary data.</text>
</comment>
<protein>
    <submittedName>
        <fullName evidence="2">Uncharacterized protein</fullName>
    </submittedName>
</protein>
<reference evidence="2" key="2">
    <citation type="submission" date="2020-11" db="EMBL/GenBank/DDBJ databases">
        <authorList>
            <person name="McCartney M.A."/>
            <person name="Auch B."/>
            <person name="Kono T."/>
            <person name="Mallez S."/>
            <person name="Becker A."/>
            <person name="Gohl D.M."/>
            <person name="Silverstein K.A.T."/>
            <person name="Koren S."/>
            <person name="Bechman K.B."/>
            <person name="Herman A."/>
            <person name="Abrahante J.E."/>
            <person name="Garbe J."/>
        </authorList>
    </citation>
    <scope>NUCLEOTIDE SEQUENCE</scope>
    <source>
        <strain evidence="2">Duluth1</strain>
        <tissue evidence="2">Whole animal</tissue>
    </source>
</reference>
<name>A0A9D4BLD0_DREPO</name>
<dbReference type="AlphaFoldDB" id="A0A9D4BLD0"/>
<reference evidence="2" key="1">
    <citation type="journal article" date="2019" name="bioRxiv">
        <title>The Genome of the Zebra Mussel, Dreissena polymorpha: A Resource for Invasive Species Research.</title>
        <authorList>
            <person name="McCartney M.A."/>
            <person name="Auch B."/>
            <person name="Kono T."/>
            <person name="Mallez S."/>
            <person name="Zhang Y."/>
            <person name="Obille A."/>
            <person name="Becker A."/>
            <person name="Abrahante J.E."/>
            <person name="Garbe J."/>
            <person name="Badalamenti J.P."/>
            <person name="Herman A."/>
            <person name="Mangelson H."/>
            <person name="Liachko I."/>
            <person name="Sullivan S."/>
            <person name="Sone E.D."/>
            <person name="Koren S."/>
            <person name="Silverstein K.A.T."/>
            <person name="Beckman K.B."/>
            <person name="Gohl D.M."/>
        </authorList>
    </citation>
    <scope>NUCLEOTIDE SEQUENCE</scope>
    <source>
        <strain evidence="2">Duluth1</strain>
        <tissue evidence="2">Whole animal</tissue>
    </source>
</reference>
<proteinExistence type="predicted"/>
<dbReference type="InterPro" id="IPR028027">
    <property type="entry name" value="SPMAP1"/>
</dbReference>
<feature type="region of interest" description="Disordered" evidence="1">
    <location>
        <begin position="1"/>
        <end position="25"/>
    </location>
</feature>
<dbReference type="EMBL" id="JAIWYP010000015">
    <property type="protein sequence ID" value="KAH3699258.1"/>
    <property type="molecule type" value="Genomic_DNA"/>
</dbReference>
<accession>A0A9D4BLD0</accession>